<dbReference type="OrthoDB" id="294702at2759"/>
<evidence type="ECO:0000313" key="2">
    <source>
        <dbReference type="EMBL" id="KAF2498643.1"/>
    </source>
</evidence>
<dbReference type="InterPro" id="IPR000073">
    <property type="entry name" value="AB_hydrolase_1"/>
</dbReference>
<protein>
    <submittedName>
        <fullName evidence="2">Alpha/beta hydrolase fold protein</fullName>
    </submittedName>
</protein>
<accession>A0A6A6R4F6</accession>
<sequence>MPLLSNLKAYLFGIYASFTTSNNPVNSTLATPTGEPPKCRFRLDNDSSDTLTLPDGRKLGYAQYGSPTGRAILYQHGWPGSRIEAAAYDDLGLQIGARIIAVDRPGVGWSSPHANRALLDLPKDLEHLAAHLELENYSVLGVSGGGPYALACAAALPPEKLKSVSIVCGMGPPDIGMRGADWAHWVGWPWGIRYAPYWLGRWWLRRQPGGRLDLTDERYLELMLQPGSDLQKSHQRDLDIMTDTDFLRLSVRSARETYAQGYDAVWADGKLMCRDFGFRVRDIRADLPVQLWYGKYDTFVPLVHGEQIAVRLGGRARFRVKDEAHAGIQVHWQKEIVEALISSM</sequence>
<dbReference type="Pfam" id="PF00561">
    <property type="entry name" value="Abhydrolase_1"/>
    <property type="match status" value="1"/>
</dbReference>
<organism evidence="2 3">
    <name type="scientific">Lophium mytilinum</name>
    <dbReference type="NCBI Taxonomy" id="390894"/>
    <lineage>
        <taxon>Eukaryota</taxon>
        <taxon>Fungi</taxon>
        <taxon>Dikarya</taxon>
        <taxon>Ascomycota</taxon>
        <taxon>Pezizomycotina</taxon>
        <taxon>Dothideomycetes</taxon>
        <taxon>Pleosporomycetidae</taxon>
        <taxon>Mytilinidiales</taxon>
        <taxon>Mytilinidiaceae</taxon>
        <taxon>Lophium</taxon>
    </lineage>
</organism>
<dbReference type="PANTHER" id="PTHR45763:SF46">
    <property type="entry name" value="AB HYDROLASE-1 DOMAIN-CONTAINING PROTEIN"/>
    <property type="match status" value="1"/>
</dbReference>
<proteinExistence type="predicted"/>
<dbReference type="Proteomes" id="UP000799750">
    <property type="component" value="Unassembled WGS sequence"/>
</dbReference>
<keyword evidence="3" id="KW-1185">Reference proteome</keyword>
<dbReference type="GO" id="GO:0016787">
    <property type="term" value="F:hydrolase activity"/>
    <property type="evidence" value="ECO:0007669"/>
    <property type="project" value="UniProtKB-KW"/>
</dbReference>
<dbReference type="AlphaFoldDB" id="A0A6A6R4F6"/>
<evidence type="ECO:0000313" key="3">
    <source>
        <dbReference type="Proteomes" id="UP000799750"/>
    </source>
</evidence>
<dbReference type="PANTHER" id="PTHR45763">
    <property type="entry name" value="HYDROLASE, ALPHA/BETA FOLD FAMILY PROTEIN, EXPRESSED-RELATED"/>
    <property type="match status" value="1"/>
</dbReference>
<reference evidence="2" key="1">
    <citation type="journal article" date="2020" name="Stud. Mycol.">
        <title>101 Dothideomycetes genomes: a test case for predicting lifestyles and emergence of pathogens.</title>
        <authorList>
            <person name="Haridas S."/>
            <person name="Albert R."/>
            <person name="Binder M."/>
            <person name="Bloem J."/>
            <person name="Labutti K."/>
            <person name="Salamov A."/>
            <person name="Andreopoulos B."/>
            <person name="Baker S."/>
            <person name="Barry K."/>
            <person name="Bills G."/>
            <person name="Bluhm B."/>
            <person name="Cannon C."/>
            <person name="Castanera R."/>
            <person name="Culley D."/>
            <person name="Daum C."/>
            <person name="Ezra D."/>
            <person name="Gonzalez J."/>
            <person name="Henrissat B."/>
            <person name="Kuo A."/>
            <person name="Liang C."/>
            <person name="Lipzen A."/>
            <person name="Lutzoni F."/>
            <person name="Magnuson J."/>
            <person name="Mondo S."/>
            <person name="Nolan M."/>
            <person name="Ohm R."/>
            <person name="Pangilinan J."/>
            <person name="Park H.-J."/>
            <person name="Ramirez L."/>
            <person name="Alfaro M."/>
            <person name="Sun H."/>
            <person name="Tritt A."/>
            <person name="Yoshinaga Y."/>
            <person name="Zwiers L.-H."/>
            <person name="Turgeon B."/>
            <person name="Goodwin S."/>
            <person name="Spatafora J."/>
            <person name="Crous P."/>
            <person name="Grigoriev I."/>
        </authorList>
    </citation>
    <scope>NUCLEOTIDE SEQUENCE</scope>
    <source>
        <strain evidence="2">CBS 269.34</strain>
    </source>
</reference>
<dbReference type="InterPro" id="IPR029058">
    <property type="entry name" value="AB_hydrolase_fold"/>
</dbReference>
<name>A0A6A6R4F6_9PEZI</name>
<evidence type="ECO:0000259" key="1">
    <source>
        <dbReference type="Pfam" id="PF00561"/>
    </source>
</evidence>
<keyword evidence="2" id="KW-0378">Hydrolase</keyword>
<dbReference type="EMBL" id="MU004185">
    <property type="protein sequence ID" value="KAF2498643.1"/>
    <property type="molecule type" value="Genomic_DNA"/>
</dbReference>
<dbReference type="SUPFAM" id="SSF53474">
    <property type="entry name" value="alpha/beta-Hydrolases"/>
    <property type="match status" value="1"/>
</dbReference>
<dbReference type="Gene3D" id="3.40.50.1820">
    <property type="entry name" value="alpha/beta hydrolase"/>
    <property type="match status" value="1"/>
</dbReference>
<gene>
    <name evidence="2" type="ORF">BU16DRAFT_558698</name>
</gene>
<feature type="domain" description="AB hydrolase-1" evidence="1">
    <location>
        <begin position="71"/>
        <end position="326"/>
    </location>
</feature>